<protein>
    <submittedName>
        <fullName evidence="1">Uncharacterized protein</fullName>
    </submittedName>
</protein>
<proteinExistence type="predicted"/>
<name>A0ABZ1C0Q6_9FIRM</name>
<dbReference type="RefSeq" id="WP_324717958.1">
    <property type="nucleotide sequence ID" value="NZ_CP141615.1"/>
</dbReference>
<organism evidence="1 2">
    <name type="scientific">Carboxydichorda subterranea</name>
    <dbReference type="NCBI Taxonomy" id="3109565"/>
    <lineage>
        <taxon>Bacteria</taxon>
        <taxon>Bacillati</taxon>
        <taxon>Bacillota</taxon>
        <taxon>Limnochordia</taxon>
        <taxon>Limnochordales</taxon>
        <taxon>Geochordaceae</taxon>
        <taxon>Carboxydichorda</taxon>
    </lineage>
</organism>
<dbReference type="EMBL" id="CP141615">
    <property type="protein sequence ID" value="WRP18685.1"/>
    <property type="molecule type" value="Genomic_DNA"/>
</dbReference>
<keyword evidence="2" id="KW-1185">Reference proteome</keyword>
<sequence>MHEPPFIDVGGGHYVACHLVKPGDVRTRHMARRVAVLQQPQPVLM</sequence>
<gene>
    <name evidence="1" type="ORF">U7230_06710</name>
</gene>
<evidence type="ECO:0000313" key="2">
    <source>
        <dbReference type="Proteomes" id="UP001332192"/>
    </source>
</evidence>
<accession>A0ABZ1C0Q6</accession>
<evidence type="ECO:0000313" key="1">
    <source>
        <dbReference type="EMBL" id="WRP18685.1"/>
    </source>
</evidence>
<reference evidence="1 2" key="1">
    <citation type="journal article" date="2024" name="Front. Microbiol.">
        <title>Novel thermophilic genera Geochorda gen. nov. and Carboxydochorda gen. nov. from the deep terrestrial subsurface reveal the ecophysiological diversity in the class Limnochordia.</title>
        <authorList>
            <person name="Karnachuk O.V."/>
            <person name="Lukina A.P."/>
            <person name="Avakyan M.R."/>
            <person name="Kadnikov V.V."/>
            <person name="Begmatov S."/>
            <person name="Beletsky A.V."/>
            <person name="Vlasova K.G."/>
            <person name="Novikov A.A."/>
            <person name="Shcherbakova V.A."/>
            <person name="Mardanov A.V."/>
            <person name="Ravin N.V."/>
        </authorList>
    </citation>
    <scope>NUCLEOTIDE SEQUENCE [LARGE SCALE GENOMIC DNA]</scope>
    <source>
        <strain evidence="1 2">L945</strain>
    </source>
</reference>
<dbReference type="Proteomes" id="UP001332192">
    <property type="component" value="Chromosome"/>
</dbReference>